<dbReference type="AlphaFoldDB" id="A0A8B8F9H1"/>
<protein>
    <submittedName>
        <fullName evidence="3">Uncharacterized protein LOC112680993</fullName>
    </submittedName>
</protein>
<dbReference type="Proteomes" id="UP000694846">
    <property type="component" value="Unplaced"/>
</dbReference>
<dbReference type="PANTHER" id="PTHR47331:SF5">
    <property type="entry name" value="RIBONUCLEASE H"/>
    <property type="match status" value="1"/>
</dbReference>
<keyword evidence="2" id="KW-1185">Reference proteome</keyword>
<proteinExistence type="predicted"/>
<feature type="region of interest" description="Disordered" evidence="1">
    <location>
        <begin position="1"/>
        <end position="26"/>
    </location>
</feature>
<evidence type="ECO:0000313" key="2">
    <source>
        <dbReference type="Proteomes" id="UP000694846"/>
    </source>
</evidence>
<dbReference type="PANTHER" id="PTHR47331">
    <property type="entry name" value="PHD-TYPE DOMAIN-CONTAINING PROTEIN"/>
    <property type="match status" value="1"/>
</dbReference>
<dbReference type="GeneID" id="112680993"/>
<sequence>MLHINNYKHQQNSTTETPTANNKTAEETAVSNTVTVHAFALGEQVLLAIVVALAVSPYTKTTIRALLDSESQKNLITEEMVQALRLKKDKVKHVISGIGEIVQHASSSVWLKIKSRVSNYSVYLPLIVVPKITGQLPPQNIKTCNVPDNIELADPHFNTPQKIDILLAVGPISENSLSKISTSNAFFSTTDIEPTLENVLQQFWLIENISDTPPYTIEERTCQEYFKNTVIRNNEGRFVVHLPFRDDVTKLGKSYEIAKRRLLAIERKFQKDKKLKEEYFSFMKEYELLNHMERVDNNESEKADQTCYLPHHAVRKDSSISTKFQVVFDASCKTKVLVLMMFY</sequence>
<feature type="compositionally biased region" description="Polar residues" evidence="1">
    <location>
        <begin position="7"/>
        <end position="26"/>
    </location>
</feature>
<reference evidence="3" key="1">
    <citation type="submission" date="2025-08" db="UniProtKB">
        <authorList>
            <consortium name="RefSeq"/>
        </authorList>
    </citation>
    <scope>IDENTIFICATION</scope>
    <source>
        <tissue evidence="3">Whole body</tissue>
    </source>
</reference>
<gene>
    <name evidence="3" type="primary">LOC112680993</name>
</gene>
<accession>A0A8B8F9H1</accession>
<name>A0A8B8F9H1_9HEMI</name>
<organism evidence="2 3">
    <name type="scientific">Sipha flava</name>
    <name type="common">yellow sugarcane aphid</name>
    <dbReference type="NCBI Taxonomy" id="143950"/>
    <lineage>
        <taxon>Eukaryota</taxon>
        <taxon>Metazoa</taxon>
        <taxon>Ecdysozoa</taxon>
        <taxon>Arthropoda</taxon>
        <taxon>Hexapoda</taxon>
        <taxon>Insecta</taxon>
        <taxon>Pterygota</taxon>
        <taxon>Neoptera</taxon>
        <taxon>Paraneoptera</taxon>
        <taxon>Hemiptera</taxon>
        <taxon>Sternorrhyncha</taxon>
        <taxon>Aphidomorpha</taxon>
        <taxon>Aphidoidea</taxon>
        <taxon>Aphididae</taxon>
        <taxon>Sipha</taxon>
    </lineage>
</organism>
<evidence type="ECO:0000256" key="1">
    <source>
        <dbReference type="SAM" id="MobiDB-lite"/>
    </source>
</evidence>
<evidence type="ECO:0000313" key="3">
    <source>
        <dbReference type="RefSeq" id="XP_025407045.1"/>
    </source>
</evidence>
<dbReference type="OrthoDB" id="6617050at2759"/>
<dbReference type="RefSeq" id="XP_025407045.1">
    <property type="nucleotide sequence ID" value="XM_025551260.1"/>
</dbReference>